<dbReference type="SUPFAM" id="SSF53756">
    <property type="entry name" value="UDP-Glycosyltransferase/glycogen phosphorylase"/>
    <property type="match status" value="1"/>
</dbReference>
<dbReference type="Pfam" id="PF13439">
    <property type="entry name" value="Glyco_transf_4"/>
    <property type="match status" value="1"/>
</dbReference>
<evidence type="ECO:0000313" key="4">
    <source>
        <dbReference type="Proteomes" id="UP001234602"/>
    </source>
</evidence>
<dbReference type="AlphaFoldDB" id="A0AAW7I8R1"/>
<gene>
    <name evidence="3" type="ORF">QUF89_04055</name>
</gene>
<dbReference type="KEGG" id="bsj:UP17_23825"/>
<dbReference type="Gene3D" id="3.40.50.2000">
    <property type="entry name" value="Glycogen Phosphorylase B"/>
    <property type="match status" value="2"/>
</dbReference>
<dbReference type="GO" id="GO:0016757">
    <property type="term" value="F:glycosyltransferase activity"/>
    <property type="evidence" value="ECO:0007669"/>
    <property type="project" value="UniProtKB-KW"/>
</dbReference>
<sequence length="367" mass="41045">MRILHLNAGNETGGGMFHIMSLLNQLNKEECLLGVFEDGELYRRALSSGIQTELFKQHSKFDLSILKPLRDFIRLNNIDIIHTHGPRANIYGAFLKRFIKRPWLLTVHSSPHHDFLGQGVKGKLFTGLHLKSFKYADHILAVSDRFKQGLIDQGIDSSKITKILNGIDFEKELPFPFQRDDFGFGADDFIIIMPARLEPVKGHEFALAALSEVVSKFPHVKLLLLGDGSRRTALEEIVSEKGLSDHVFFLGYREDLERIYPMGDVTLLTSLSESFPLVLLEGARSGLPAITSDVGGVKELIPDGGKGWITDIGNVDQLNLAICNALELKKSGDLTKIGSDLQKFAKNNFSIEILAKNVYNVYLRMKN</sequence>
<dbReference type="Pfam" id="PF00534">
    <property type="entry name" value="Glycos_transf_1"/>
    <property type="match status" value="1"/>
</dbReference>
<accession>A0AAW7I8R1</accession>
<evidence type="ECO:0000259" key="2">
    <source>
        <dbReference type="Pfam" id="PF13439"/>
    </source>
</evidence>
<reference evidence="3" key="1">
    <citation type="submission" date="2023-06" db="EMBL/GenBank/DDBJ databases">
        <title>Comparative genomics of Bacillaceae isolates and their secondary metabolite potential.</title>
        <authorList>
            <person name="Song L."/>
            <person name="Nielsen L.J."/>
            <person name="Mohite O."/>
            <person name="Xu X."/>
            <person name="Weber T."/>
            <person name="Kovacs A.T."/>
        </authorList>
    </citation>
    <scope>NUCLEOTIDE SEQUENCE</scope>
    <source>
        <strain evidence="3">D8_B_37</strain>
    </source>
</reference>
<proteinExistence type="predicted"/>
<evidence type="ECO:0000313" key="3">
    <source>
        <dbReference type="EMBL" id="MDM5451403.1"/>
    </source>
</evidence>
<dbReference type="Proteomes" id="UP001234602">
    <property type="component" value="Unassembled WGS sequence"/>
</dbReference>
<name>A0AAW7I8R1_9BACI</name>
<dbReference type="EC" id="2.4.-.-" evidence="3"/>
<protein>
    <submittedName>
        <fullName evidence="3">Glycosyltransferase family 4 protein</fullName>
        <ecNumber evidence="3">2.4.-.-</ecNumber>
    </submittedName>
</protein>
<organism evidence="3 4">
    <name type="scientific">Peribacillus simplex</name>
    <dbReference type="NCBI Taxonomy" id="1478"/>
    <lineage>
        <taxon>Bacteria</taxon>
        <taxon>Bacillati</taxon>
        <taxon>Bacillota</taxon>
        <taxon>Bacilli</taxon>
        <taxon>Bacillales</taxon>
        <taxon>Bacillaceae</taxon>
        <taxon>Peribacillus</taxon>
    </lineage>
</organism>
<dbReference type="InterPro" id="IPR028098">
    <property type="entry name" value="Glyco_trans_4-like_N"/>
</dbReference>
<dbReference type="EMBL" id="JAUCEY010000008">
    <property type="protein sequence ID" value="MDM5451403.1"/>
    <property type="molecule type" value="Genomic_DNA"/>
</dbReference>
<dbReference type="PANTHER" id="PTHR12526:SF638">
    <property type="entry name" value="SPORE COAT PROTEIN SA"/>
    <property type="match status" value="1"/>
</dbReference>
<evidence type="ECO:0000259" key="1">
    <source>
        <dbReference type="Pfam" id="PF00534"/>
    </source>
</evidence>
<dbReference type="PANTHER" id="PTHR12526">
    <property type="entry name" value="GLYCOSYLTRANSFERASE"/>
    <property type="match status" value="1"/>
</dbReference>
<keyword evidence="3" id="KW-0328">Glycosyltransferase</keyword>
<dbReference type="CDD" id="cd03801">
    <property type="entry name" value="GT4_PimA-like"/>
    <property type="match status" value="1"/>
</dbReference>
<feature type="domain" description="Glycosyl transferase family 1" evidence="1">
    <location>
        <begin position="177"/>
        <end position="330"/>
    </location>
</feature>
<keyword evidence="3" id="KW-0808">Transferase</keyword>
<dbReference type="InterPro" id="IPR001296">
    <property type="entry name" value="Glyco_trans_1"/>
</dbReference>
<dbReference type="RefSeq" id="WP_061465611.1">
    <property type="nucleotide sequence ID" value="NZ_CP011008.1"/>
</dbReference>
<comment type="caution">
    <text evidence="3">The sequence shown here is derived from an EMBL/GenBank/DDBJ whole genome shotgun (WGS) entry which is preliminary data.</text>
</comment>
<feature type="domain" description="Glycosyltransferase subfamily 4-like N-terminal" evidence="2">
    <location>
        <begin position="13"/>
        <end position="170"/>
    </location>
</feature>